<evidence type="ECO:0008006" key="5">
    <source>
        <dbReference type="Google" id="ProtNLM"/>
    </source>
</evidence>
<protein>
    <recommendedName>
        <fullName evidence="5">HupE/UreJ family protein</fullName>
    </recommendedName>
</protein>
<feature type="transmembrane region" description="Helical" evidence="1">
    <location>
        <begin position="263"/>
        <end position="284"/>
    </location>
</feature>
<dbReference type="KEGG" id="mpsy:CEK71_14275"/>
<dbReference type="OrthoDB" id="9808870at2"/>
<feature type="transmembrane region" description="Helical" evidence="1">
    <location>
        <begin position="237"/>
        <end position="256"/>
    </location>
</feature>
<sequence>MNRFLMLLLLWPVLVFAHPVSQGALAIDVASGQLIVQAKVSTEEVFVSSAFADSQSQSLAEAWREHAQYFLRHVHIQADQQELVGQVQGISEAGSEHILYTFVYPLAAAPKQLRISQNLLNEFMYAPGNPWEASFVVRMLAQGQAQQQGQLLTAKQPLTLTLADSSANDLSRMFGAYLAHGVNHILTGYDHLLFIIALVLATVTLWDLIKVISVFTLAHTLTLTLSVLDIVRLPSAVVEPMIAGSIVLVALVNVFWPQQSRGGLRLLTVFFFGLFHGLGFAGGLLDAMAGMPVQTIGWAIAAFSLGVELGHQVIVLPIFFALQQLARFSPADKPRQYRLAVMRGGSLVISLAGMVYLWAAVG</sequence>
<feature type="chain" id="PRO_5012689937" description="HupE/UreJ family protein" evidence="2">
    <location>
        <begin position="18"/>
        <end position="362"/>
    </location>
</feature>
<feature type="transmembrane region" description="Helical" evidence="1">
    <location>
        <begin position="340"/>
        <end position="359"/>
    </location>
</feature>
<dbReference type="AlphaFoldDB" id="A0A1Z4C0U7"/>
<dbReference type="EMBL" id="CP022129">
    <property type="protein sequence ID" value="ASF47140.1"/>
    <property type="molecule type" value="Genomic_DNA"/>
</dbReference>
<gene>
    <name evidence="3" type="ORF">CEK71_14275</name>
</gene>
<feature type="transmembrane region" description="Helical" evidence="1">
    <location>
        <begin position="214"/>
        <end position="231"/>
    </location>
</feature>
<evidence type="ECO:0000313" key="3">
    <source>
        <dbReference type="EMBL" id="ASF47140.1"/>
    </source>
</evidence>
<name>A0A1Z4C0U7_9GAMM</name>
<dbReference type="InterPro" id="IPR032809">
    <property type="entry name" value="Put_HupE_UreJ"/>
</dbReference>
<keyword evidence="1" id="KW-0472">Membrane</keyword>
<dbReference type="Proteomes" id="UP000197019">
    <property type="component" value="Chromosome"/>
</dbReference>
<keyword evidence="2" id="KW-0732">Signal</keyword>
<reference evidence="3 4" key="1">
    <citation type="submission" date="2017-06" db="EMBL/GenBank/DDBJ databases">
        <title>Genome Sequencing of the methanotroph Methylovulum psychrotolerants str. HV10-M2 isolated from a high-altitude environment.</title>
        <authorList>
            <person name="Mateos-Rivera A."/>
        </authorList>
    </citation>
    <scope>NUCLEOTIDE SEQUENCE [LARGE SCALE GENOMIC DNA]</scope>
    <source>
        <strain evidence="3 4">HV10_M2</strain>
    </source>
</reference>
<proteinExistence type="predicted"/>
<organism evidence="3 4">
    <name type="scientific">Methylovulum psychrotolerans</name>
    <dbReference type="NCBI Taxonomy" id="1704499"/>
    <lineage>
        <taxon>Bacteria</taxon>
        <taxon>Pseudomonadati</taxon>
        <taxon>Pseudomonadota</taxon>
        <taxon>Gammaproteobacteria</taxon>
        <taxon>Methylococcales</taxon>
        <taxon>Methylococcaceae</taxon>
        <taxon>Methylovulum</taxon>
    </lineage>
</organism>
<dbReference type="RefSeq" id="WP_088620012.1">
    <property type="nucleotide sequence ID" value="NZ_CP022129.1"/>
</dbReference>
<feature type="signal peptide" evidence="2">
    <location>
        <begin position="1"/>
        <end position="17"/>
    </location>
</feature>
<evidence type="ECO:0000313" key="4">
    <source>
        <dbReference type="Proteomes" id="UP000197019"/>
    </source>
</evidence>
<keyword evidence="1" id="KW-0812">Transmembrane</keyword>
<evidence type="ECO:0000256" key="2">
    <source>
        <dbReference type="SAM" id="SignalP"/>
    </source>
</evidence>
<keyword evidence="4" id="KW-1185">Reference proteome</keyword>
<accession>A0A1Z4C0U7</accession>
<dbReference type="Pfam" id="PF13795">
    <property type="entry name" value="HupE_UreJ_2"/>
    <property type="match status" value="1"/>
</dbReference>
<feature type="transmembrane region" description="Helical" evidence="1">
    <location>
        <begin position="296"/>
        <end position="320"/>
    </location>
</feature>
<feature type="transmembrane region" description="Helical" evidence="1">
    <location>
        <begin position="192"/>
        <end position="209"/>
    </location>
</feature>
<keyword evidence="1" id="KW-1133">Transmembrane helix</keyword>
<evidence type="ECO:0000256" key="1">
    <source>
        <dbReference type="SAM" id="Phobius"/>
    </source>
</evidence>